<gene>
    <name evidence="4" type="ORF">CyHV3-GZ_ORF71R</name>
    <name evidence="3" type="ORF">CyHV3_ORF71</name>
</gene>
<dbReference type="KEGG" id="vg:11266401"/>
<evidence type="ECO:0000313" key="6">
    <source>
        <dbReference type="Proteomes" id="UP000106924"/>
    </source>
</evidence>
<name>A3QMN9_CYHV3</name>
<feature type="compositionally biased region" description="Low complexity" evidence="1">
    <location>
        <begin position="44"/>
        <end position="67"/>
    </location>
</feature>
<keyword evidence="3" id="KW-0378">Hydrolase</keyword>
<dbReference type="SUPFAM" id="SSF52540">
    <property type="entry name" value="P-loop containing nucleoside triphosphate hydrolases"/>
    <property type="match status" value="1"/>
</dbReference>
<dbReference type="EMBL" id="KJ627438">
    <property type="protein sequence ID" value="AIC32426.1"/>
    <property type="molecule type" value="Genomic_DNA"/>
</dbReference>
<dbReference type="EMBL" id="DQ177346">
    <property type="protein sequence ID" value="ABC55173.1"/>
    <property type="molecule type" value="Genomic_DNA"/>
</dbReference>
<dbReference type="Gene3D" id="3.40.50.300">
    <property type="entry name" value="P-loop containing nucleotide triphosphate hydrolases"/>
    <property type="match status" value="1"/>
</dbReference>
<reference evidence="6 9" key="1">
    <citation type="journal article" date="2007" name="J. Virol.">
        <title>Genome sequences of three koi herpesvirus isolates representing the expanding distribution of an emerging disease threatening koi and common carp worldwide.</title>
        <authorList>
            <person name="Aoki T."/>
            <person name="Hirono I."/>
            <person name="Kurokawa K."/>
            <person name="Fukuda H."/>
            <person name="Nahary R."/>
            <person name="Eldar A."/>
            <person name="Davison A.J."/>
            <person name="Waltzek T.B."/>
            <person name="Bercovier H."/>
            <person name="Hedrick R.P."/>
        </authorList>
    </citation>
    <scope>NUCLEOTIDE SEQUENCE [LARGE SCALE GENOMIC DNA]</scope>
    <source>
        <strain evidence="2">KHV-I</strain>
        <strain evidence="3 9">KHV-U</strain>
    </source>
</reference>
<protein>
    <submittedName>
        <fullName evidence="3">Helicase-primase helicase subunit</fullName>
    </submittedName>
    <submittedName>
        <fullName evidence="4">ORF71R</fullName>
    </submittedName>
</protein>
<dbReference type="EMBL" id="DQ657948">
    <property type="protein sequence ID" value="ABG42898.1"/>
    <property type="molecule type" value="Genomic_DNA"/>
</dbReference>
<evidence type="ECO:0000313" key="8">
    <source>
        <dbReference type="Proteomes" id="UP000130752"/>
    </source>
</evidence>
<organism evidence="2 6">
    <name type="scientific">Cyprinid herpesvirus 3</name>
    <name type="common">CyHV-3</name>
    <dbReference type="NCBI Taxonomy" id="180230"/>
    <lineage>
        <taxon>Viruses</taxon>
        <taxon>Duplodnaviria</taxon>
        <taxon>Heunggongvirae</taxon>
        <taxon>Peploviricota</taxon>
        <taxon>Herviviricetes</taxon>
        <taxon>Herpesvirales</taxon>
        <taxon>Alloherpesviridae</taxon>
        <taxon>Cyvirus</taxon>
        <taxon>Cyvirus cyprinidallo3</taxon>
    </lineage>
</organism>
<feature type="compositionally biased region" description="Polar residues" evidence="1">
    <location>
        <begin position="69"/>
        <end position="78"/>
    </location>
</feature>
<keyword evidence="3" id="KW-0347">Helicase</keyword>
<evidence type="ECO:0000313" key="9">
    <source>
        <dbReference type="Proteomes" id="UP000156776"/>
    </source>
</evidence>
<dbReference type="OrthoDB" id="3503at10239"/>
<feature type="compositionally biased region" description="Acidic residues" evidence="1">
    <location>
        <begin position="31"/>
        <end position="43"/>
    </location>
</feature>
<dbReference type="Proteomes" id="UP000106924">
    <property type="component" value="Segment"/>
</dbReference>
<reference evidence="3" key="2">
    <citation type="submission" date="2007-03" db="EMBL/GenBank/DDBJ databases">
        <title>Comparative genomics of carp herpesviruses.</title>
        <authorList>
            <person name="Davison A.J."/>
            <person name="Kurobe T."/>
            <person name="Gatherer D."/>
            <person name="Cunningham C."/>
            <person name="Waltzek T.B."/>
            <person name="Korf I."/>
            <person name="Fukuda H."/>
            <person name="Hedrick R.P."/>
        </authorList>
    </citation>
    <scope>NUCLEOTIDE SEQUENCE</scope>
    <source>
        <strain evidence="3">KHV-U</strain>
    </source>
</reference>
<evidence type="ECO:0000313" key="5">
    <source>
        <dbReference type="EMBL" id="AJP55559.1"/>
    </source>
</evidence>
<proteinExistence type="predicted"/>
<evidence type="ECO:0000313" key="4">
    <source>
        <dbReference type="EMBL" id="AIC32426.1"/>
    </source>
</evidence>
<evidence type="ECO:0000313" key="2">
    <source>
        <dbReference type="EMBL" id="ABC55173.1"/>
    </source>
</evidence>
<keyword evidence="3" id="KW-0547">Nucleotide-binding</keyword>
<dbReference type="Proteomes" id="UP000130752">
    <property type="component" value="Segment"/>
</dbReference>
<dbReference type="GO" id="GO:0004386">
    <property type="term" value="F:helicase activity"/>
    <property type="evidence" value="ECO:0007669"/>
    <property type="project" value="UniProtKB-KW"/>
</dbReference>
<reference evidence="4 10" key="6">
    <citation type="journal article" date="2015" name="Vet. Microbiol.">
        <title>Whole-genome sequence of a novel Chinese cyprinid herpesvirus 3 isolate reveals the existence of a distinct European genotype in East Asia.</title>
        <authorList>
            <person name="Li W."/>
            <person name="Lee X."/>
            <person name="Weng S."/>
            <person name="He J."/>
            <person name="Dong C."/>
        </authorList>
    </citation>
    <scope>NUCLEOTIDE SEQUENCE [LARGE SCALE GENOMIC DNA]</scope>
    <source>
        <strain evidence="4">KHV-GZ11</strain>
    </source>
</reference>
<dbReference type="Proteomes" id="UP000160099">
    <property type="component" value="Segment"/>
</dbReference>
<dbReference type="EMBL" id="KP343684">
    <property type="protein sequence ID" value="AJP55714.1"/>
    <property type="molecule type" value="Genomic_DNA"/>
</dbReference>
<reference evidence="7 8" key="3">
    <citation type="journal article" date="2008" name="J. Virol.">
        <title>Cloning of the koi herpesvirus genome as an infectious bacterial artificial chromosome demonstrates that disruption of the thymidine kinase locus induces partial attenuation in Cyprinus carpio koi.</title>
        <authorList>
            <person name="Costes B."/>
            <person name="Fournier G."/>
            <person name="Michel B."/>
            <person name="Delforge C."/>
            <person name="Raj V.S."/>
            <person name="Dewals B."/>
            <person name="Gillet L."/>
            <person name="Drion P."/>
            <person name="Body A."/>
            <person name="Schynts F."/>
            <person name="Lieffrig F."/>
            <person name="Vanderplasschen A."/>
        </authorList>
    </citation>
    <scope>NUCLEOTIDE SEQUENCE [LARGE SCALE GENOMIC DNA]</scope>
    <source>
        <strain evidence="5">FL</strain>
    </source>
</reference>
<evidence type="ECO:0000313" key="3">
    <source>
        <dbReference type="EMBL" id="ABG42898.1"/>
    </source>
</evidence>
<reference evidence="7 8" key="4">
    <citation type="journal article" date="2009" name="J. Virol.">
        <title>The major portal of entry of koi herpesvirus in Cyprinus carpio is the skin.</title>
        <authorList>
            <person name="Costes B."/>
            <person name="Raj V.S."/>
            <person name="Michel B."/>
            <person name="Fournier G."/>
            <person name="Thirion M."/>
            <person name="Gillet L."/>
            <person name="Mast J."/>
            <person name="Lieffrig F."/>
            <person name="Bremont M."/>
            <person name="Vanderplasschen A."/>
        </authorList>
    </citation>
    <scope>NUCLEOTIDE SEQUENCE [LARGE SCALE GENOMIC DNA]</scope>
    <source>
        <strain evidence="5">FL</strain>
    </source>
</reference>
<evidence type="ECO:0000256" key="1">
    <source>
        <dbReference type="SAM" id="MobiDB-lite"/>
    </source>
</evidence>
<reference evidence="7 8" key="5">
    <citation type="journal article" date="2015" name="PLoS Pathog.">
        <title>Rational development of an attenuated recombinant cyprinid herpesvirus 3 vaccine using prokaryotic mutagenesis and in vivo bioluminescent imaging.</title>
        <authorList>
            <person name="Boutier M."/>
            <person name="Ronsmans M."/>
            <person name="Ouyang P."/>
            <person name="Fournier G."/>
            <person name="Reschner A."/>
            <person name="Rakus K."/>
            <person name="Wilkie G.S."/>
            <person name="Farnir F."/>
            <person name="Bayrou C."/>
            <person name="Lieffrig F."/>
            <person name="Li H."/>
            <person name="Desmecht D."/>
            <person name="Davison A.J."/>
            <person name="Vanderplasschen A."/>
        </authorList>
    </citation>
    <scope>NUCLEOTIDE SEQUENCE [LARGE SCALE GENOMIC DNA]</scope>
    <source>
        <strain evidence="5">FL</strain>
    </source>
</reference>
<dbReference type="Proteomes" id="UP000128453">
    <property type="component" value="Segment"/>
</dbReference>
<keyword evidence="3" id="KW-0067">ATP-binding</keyword>
<dbReference type="EMBL" id="KP343683">
    <property type="protein sequence ID" value="AJP55559.1"/>
    <property type="molecule type" value="Genomic_DNA"/>
</dbReference>
<feature type="region of interest" description="Disordered" evidence="1">
    <location>
        <begin position="16"/>
        <end position="108"/>
    </location>
</feature>
<dbReference type="RefSeq" id="YP_001096106.1">
    <property type="nucleotide sequence ID" value="NC_009127.1"/>
</dbReference>
<feature type="compositionally biased region" description="Acidic residues" evidence="1">
    <location>
        <begin position="88"/>
        <end position="101"/>
    </location>
</feature>
<keyword evidence="9" id="KW-1185">Reference proteome</keyword>
<dbReference type="Proteomes" id="UP000156776">
    <property type="component" value="Segment"/>
</dbReference>
<evidence type="ECO:0000313" key="10">
    <source>
        <dbReference type="Proteomes" id="UP000160099"/>
    </source>
</evidence>
<dbReference type="InterPro" id="IPR027417">
    <property type="entry name" value="P-loop_NTPase"/>
</dbReference>
<sequence>MDADELDFCCDEFDLYGEEPSEASRLGYGDKDDDDDGGDDCDDSASVVPSPASSVSSTSSSYSFKAPQSRFNRGTNRFNPFKKKVKEDEDEDDEVKDEEETRVEVESKGALSKKVTDHYLAYTSHLQRVWASDIMDLLASPTNALLARVCLLAGCAGAGKTYAINILREAAGPYCAVTASTLNAAGIHADSRTIHSYLGFNTTELLDLNSSDQEWFAEYKKRHKDTFDMLQQAHKAYIAKPNHDCPSLRMRCAKCQAWMSEPDDRGSGFDTIQSQAFTGPARLPLLIIDEYGMLTGGMLARVLIALKLWAPPGDQHLVVLVGSVTQLQPGRGVEDRDRPDDGLWTFGKWDQVTASRFNLPFSVRSIEDSEYSECLDMLQLNVSTVRFQEIMQSRVNNCDRFGPHTPRVMHQDNAVRQLNDASLKNTDGEQRTFMPKVNHNNVQNPVERKKFFAVVRQRFKHINFFDGVVVKVGSLVCVLKYQPQNFEGCLGVVEEVSPAVRVRSLESGNVHNIGVCVFNFDRMRTVELMPLKLAHGMNTYFCQGLTFKFPVVYAPPAYYAMSPIKPSCYVVCTRVTNRGLLNLTNCSFANTPTGQTCYFSPPCVRFKLDSELGYRLDKNAVFNDAPDPSQSSKFKKNWRR</sequence>
<accession>A3QMN9</accession>
<evidence type="ECO:0000313" key="7">
    <source>
        <dbReference type="Proteomes" id="UP000128453"/>
    </source>
</evidence>
<dbReference type="GeneID" id="11266401"/>